<gene>
    <name evidence="1" type="ORF">METZ01_LOCUS469657</name>
</gene>
<sequence length="247" mass="26182">GDCDGRNADSAKSLRLDKYNAYNAKKLAAFNYEQRMAEYDAANASRDSSCDGSWSGSDFGCDGVCFSGLVNDECGDCDGDGIDEGYCDCDNNIDDCADEDCVTESWIGDGWCDGTDQAYGADLLCYDCDGGDCMLACGCEDDDSCRDCCDVPNGDNSTCGSSGDVNFDNSVDVLDVVDIVSDILETEALDECEANEADVTGDLSVNVLDVIQVVELILSGYTYGCTDEAAENYNPDADGDDGSCTYP</sequence>
<dbReference type="EMBL" id="UINC01198719">
    <property type="protein sequence ID" value="SVE16803.1"/>
    <property type="molecule type" value="Genomic_DNA"/>
</dbReference>
<dbReference type="GO" id="GO:0000272">
    <property type="term" value="P:polysaccharide catabolic process"/>
    <property type="evidence" value="ECO:0007669"/>
    <property type="project" value="InterPro"/>
</dbReference>
<feature type="non-terminal residue" evidence="1">
    <location>
        <position position="1"/>
    </location>
</feature>
<feature type="non-terminal residue" evidence="1">
    <location>
        <position position="247"/>
    </location>
</feature>
<dbReference type="InterPro" id="IPR002105">
    <property type="entry name" value="Dockerin_1_rpt"/>
</dbReference>
<proteinExistence type="predicted"/>
<evidence type="ECO:0000313" key="1">
    <source>
        <dbReference type="EMBL" id="SVE16803.1"/>
    </source>
</evidence>
<dbReference type="SUPFAM" id="SSF63446">
    <property type="entry name" value="Type I dockerin domain"/>
    <property type="match status" value="1"/>
</dbReference>
<organism evidence="1">
    <name type="scientific">marine metagenome</name>
    <dbReference type="NCBI Taxonomy" id="408172"/>
    <lineage>
        <taxon>unclassified sequences</taxon>
        <taxon>metagenomes</taxon>
        <taxon>ecological metagenomes</taxon>
    </lineage>
</organism>
<reference evidence="1" key="1">
    <citation type="submission" date="2018-05" db="EMBL/GenBank/DDBJ databases">
        <authorList>
            <person name="Lanie J.A."/>
            <person name="Ng W.-L."/>
            <person name="Kazmierczak K.M."/>
            <person name="Andrzejewski T.M."/>
            <person name="Davidsen T.M."/>
            <person name="Wayne K.J."/>
            <person name="Tettelin H."/>
            <person name="Glass J.I."/>
            <person name="Rusch D."/>
            <person name="Podicherti R."/>
            <person name="Tsui H.-C.T."/>
            <person name="Winkler M.E."/>
        </authorList>
    </citation>
    <scope>NUCLEOTIDE SEQUENCE</scope>
</reference>
<accession>A0A383BAE0</accession>
<dbReference type="Pfam" id="PF00404">
    <property type="entry name" value="Dockerin_1"/>
    <property type="match status" value="1"/>
</dbReference>
<dbReference type="Gene3D" id="1.10.1330.10">
    <property type="entry name" value="Dockerin domain"/>
    <property type="match status" value="1"/>
</dbReference>
<dbReference type="AlphaFoldDB" id="A0A383BAE0"/>
<protein>
    <recommendedName>
        <fullName evidence="2">Dockerin domain-containing protein</fullName>
    </recommendedName>
</protein>
<name>A0A383BAE0_9ZZZZ</name>
<dbReference type="InterPro" id="IPR036439">
    <property type="entry name" value="Dockerin_dom_sf"/>
</dbReference>
<dbReference type="GO" id="GO:0004553">
    <property type="term" value="F:hydrolase activity, hydrolyzing O-glycosyl compounds"/>
    <property type="evidence" value="ECO:0007669"/>
    <property type="project" value="InterPro"/>
</dbReference>
<evidence type="ECO:0008006" key="2">
    <source>
        <dbReference type="Google" id="ProtNLM"/>
    </source>
</evidence>